<organism evidence="2 3">
    <name type="scientific">Ramularia collo-cygni</name>
    <dbReference type="NCBI Taxonomy" id="112498"/>
    <lineage>
        <taxon>Eukaryota</taxon>
        <taxon>Fungi</taxon>
        <taxon>Dikarya</taxon>
        <taxon>Ascomycota</taxon>
        <taxon>Pezizomycotina</taxon>
        <taxon>Dothideomycetes</taxon>
        <taxon>Dothideomycetidae</taxon>
        <taxon>Mycosphaerellales</taxon>
        <taxon>Mycosphaerellaceae</taxon>
        <taxon>Ramularia</taxon>
    </lineage>
</organism>
<feature type="transmembrane region" description="Helical" evidence="1">
    <location>
        <begin position="6"/>
        <end position="26"/>
    </location>
</feature>
<gene>
    <name evidence="2" type="ORF">RCC_11259</name>
</gene>
<evidence type="ECO:0000313" key="3">
    <source>
        <dbReference type="Proteomes" id="UP000225277"/>
    </source>
</evidence>
<evidence type="ECO:0000313" key="2">
    <source>
        <dbReference type="EMBL" id="CZT25526.1"/>
    </source>
</evidence>
<reference evidence="2 3" key="1">
    <citation type="submission" date="2016-03" db="EMBL/GenBank/DDBJ databases">
        <authorList>
            <person name="Ploux O."/>
        </authorList>
    </citation>
    <scope>NUCLEOTIDE SEQUENCE [LARGE SCALE GENOMIC DNA]</scope>
    <source>
        <strain evidence="2 3">URUG2</strain>
    </source>
</reference>
<evidence type="ECO:0000256" key="1">
    <source>
        <dbReference type="SAM" id="Phobius"/>
    </source>
</evidence>
<keyword evidence="1" id="KW-1133">Transmembrane helix</keyword>
<dbReference type="EMBL" id="FJUY01000028">
    <property type="protein sequence ID" value="CZT25526.1"/>
    <property type="molecule type" value="Genomic_DNA"/>
</dbReference>
<dbReference type="RefSeq" id="XP_023632249.1">
    <property type="nucleotide sequence ID" value="XM_023776481.1"/>
</dbReference>
<sequence length="86" mass="9455">MVLNNQVIVLIVVAAAGAAVLCGYAITRFYTNSAPNEHLEGVGEEFSQAQYQRELRLRNTEKIAEMTGHGRHTLNEMRANAHSALS</sequence>
<keyword evidence="3" id="KW-1185">Reference proteome</keyword>
<dbReference type="Proteomes" id="UP000225277">
    <property type="component" value="Unassembled WGS sequence"/>
</dbReference>
<dbReference type="AlphaFoldDB" id="A0A2D3V7Y6"/>
<dbReference type="GeneID" id="35606285"/>
<protein>
    <submittedName>
        <fullName evidence="2">Uncharacterized protein</fullName>
    </submittedName>
</protein>
<keyword evidence="1" id="KW-0812">Transmembrane</keyword>
<dbReference type="OrthoDB" id="3650464at2759"/>
<name>A0A2D3V7Y6_9PEZI</name>
<proteinExistence type="predicted"/>
<keyword evidence="1" id="KW-0472">Membrane</keyword>
<accession>A0A2D3V7Y6</accession>